<keyword evidence="6 12" id="KW-0328">Glycosyltransferase</keyword>
<dbReference type="InterPro" id="IPR029057">
    <property type="entry name" value="PRTase-like"/>
</dbReference>
<dbReference type="InterPro" id="IPR005765">
    <property type="entry name" value="UPRT"/>
</dbReference>
<evidence type="ECO:0000256" key="1">
    <source>
        <dbReference type="ARBA" id="ARBA00001946"/>
    </source>
</evidence>
<dbReference type="UniPathway" id="UPA00574">
    <property type="reaction ID" value="UER00636"/>
</dbReference>
<dbReference type="InterPro" id="IPR000836">
    <property type="entry name" value="PRTase_dom"/>
</dbReference>
<dbReference type="CDD" id="cd06223">
    <property type="entry name" value="PRTases_typeI"/>
    <property type="match status" value="1"/>
</dbReference>
<proteinExistence type="inferred from homology"/>
<evidence type="ECO:0000256" key="3">
    <source>
        <dbReference type="ARBA" id="ARBA00009516"/>
    </source>
</evidence>
<dbReference type="Gene3D" id="3.40.50.2020">
    <property type="match status" value="1"/>
</dbReference>
<dbReference type="GO" id="GO:0004845">
    <property type="term" value="F:uracil phosphoribosyltransferase activity"/>
    <property type="evidence" value="ECO:0007669"/>
    <property type="project" value="UniProtKB-UniRule"/>
</dbReference>
<comment type="cofactor">
    <cofactor evidence="1">
        <name>Mg(2+)</name>
        <dbReference type="ChEBI" id="CHEBI:18420"/>
    </cofactor>
</comment>
<gene>
    <name evidence="12" type="primary">upp</name>
    <name evidence="12" type="ORF">BRM9_0899</name>
</gene>
<evidence type="ECO:0000256" key="5">
    <source>
        <dbReference type="ARBA" id="ARBA00022533"/>
    </source>
</evidence>
<name>A0A089ZA88_METFO</name>
<evidence type="ECO:0000313" key="12">
    <source>
        <dbReference type="EMBL" id="AIS31716.1"/>
    </source>
</evidence>
<dbReference type="GO" id="GO:0044206">
    <property type="term" value="P:UMP salvage"/>
    <property type="evidence" value="ECO:0007669"/>
    <property type="project" value="UniProtKB-UniPathway"/>
</dbReference>
<keyword evidence="8" id="KW-0547">Nucleotide-binding</keyword>
<reference evidence="12 13" key="1">
    <citation type="submission" date="2013-12" db="EMBL/GenBank/DDBJ databases">
        <title>The complete genome sequence of Methanobacterium sp. BRM9.</title>
        <authorList>
            <consortium name="Pastoral Greenhouse Gas Research Consortium"/>
            <person name="Kelly W.J."/>
            <person name="Leahy S.C."/>
            <person name="Perry R."/>
            <person name="Li D."/>
            <person name="Altermann E."/>
            <person name="Lambie S.C."/>
            <person name="Attwood G.T."/>
        </authorList>
    </citation>
    <scope>NUCLEOTIDE SEQUENCE [LARGE SCALE GENOMIC DNA]</scope>
    <source>
        <strain evidence="12 13">BRM9</strain>
    </source>
</reference>
<dbReference type="Proteomes" id="UP000029661">
    <property type="component" value="Chromosome"/>
</dbReference>
<evidence type="ECO:0000256" key="9">
    <source>
        <dbReference type="ARBA" id="ARBA00023134"/>
    </source>
</evidence>
<dbReference type="SUPFAM" id="SSF53271">
    <property type="entry name" value="PRTase-like"/>
    <property type="match status" value="1"/>
</dbReference>
<dbReference type="OrthoDB" id="80352at2157"/>
<accession>A0A089ZA88</accession>
<organism evidence="12 13">
    <name type="scientific">Methanobacterium formicicum</name>
    <dbReference type="NCBI Taxonomy" id="2162"/>
    <lineage>
        <taxon>Archaea</taxon>
        <taxon>Methanobacteriati</taxon>
        <taxon>Methanobacteriota</taxon>
        <taxon>Methanomada group</taxon>
        <taxon>Methanobacteria</taxon>
        <taxon>Methanobacteriales</taxon>
        <taxon>Methanobacteriaceae</taxon>
        <taxon>Methanobacterium</taxon>
    </lineage>
</organism>
<dbReference type="KEGG" id="mfc:BRM9_0899"/>
<evidence type="ECO:0000313" key="13">
    <source>
        <dbReference type="Proteomes" id="UP000029661"/>
    </source>
</evidence>
<dbReference type="GO" id="GO:0006223">
    <property type="term" value="P:uracil salvage"/>
    <property type="evidence" value="ECO:0007669"/>
    <property type="project" value="InterPro"/>
</dbReference>
<evidence type="ECO:0000256" key="10">
    <source>
        <dbReference type="NCBIfam" id="TIGR01091"/>
    </source>
</evidence>
<keyword evidence="9" id="KW-0342">GTP-binding</keyword>
<evidence type="ECO:0000256" key="2">
    <source>
        <dbReference type="ARBA" id="ARBA00005180"/>
    </source>
</evidence>
<dbReference type="AlphaFoldDB" id="A0A089ZA88"/>
<evidence type="ECO:0000259" key="11">
    <source>
        <dbReference type="Pfam" id="PF14681"/>
    </source>
</evidence>
<comment type="similarity">
    <text evidence="3">Belongs to the UPRTase family.</text>
</comment>
<dbReference type="EC" id="2.4.2.9" evidence="4 10"/>
<dbReference type="GO" id="GO:0005525">
    <property type="term" value="F:GTP binding"/>
    <property type="evidence" value="ECO:0007669"/>
    <property type="project" value="UniProtKB-KW"/>
</dbReference>
<dbReference type="NCBIfam" id="TIGR01091">
    <property type="entry name" value="upp"/>
    <property type="match status" value="1"/>
</dbReference>
<keyword evidence="7 12" id="KW-0808">Transferase</keyword>
<sequence>MIKLVDHLLVQEKLTLIRREGIDGIHFRGGIIEIGRWLAYELANTLEKEKVTVQTPLGIADGVKIKDKNDIVVVSVLRAAIPLVEGIMRVFRNAQYGVVGASRRDEPPFPVDISYFKLPPVDNRIVVIADPMLATGNTMNAILNRIQEKGNPRRVILLNVIASRQGIDLVEREHPDVDIYTCAVDRELNSDGYIIPGLGDAGDKAFGKPET</sequence>
<dbReference type="RefSeq" id="WP_048084979.1">
    <property type="nucleotide sequence ID" value="NZ_CALCVY010000142.1"/>
</dbReference>
<evidence type="ECO:0000256" key="7">
    <source>
        <dbReference type="ARBA" id="ARBA00022679"/>
    </source>
</evidence>
<dbReference type="EMBL" id="CP006933">
    <property type="protein sequence ID" value="AIS31716.1"/>
    <property type="molecule type" value="Genomic_DNA"/>
</dbReference>
<dbReference type="GeneID" id="24792053"/>
<feature type="domain" description="Phosphoribosyltransferase" evidence="11">
    <location>
        <begin position="5"/>
        <end position="207"/>
    </location>
</feature>
<dbReference type="STRING" id="2162.BRM9_0899"/>
<dbReference type="Pfam" id="PF14681">
    <property type="entry name" value="UPRTase"/>
    <property type="match status" value="1"/>
</dbReference>
<evidence type="ECO:0000256" key="4">
    <source>
        <dbReference type="ARBA" id="ARBA00011894"/>
    </source>
</evidence>
<protein>
    <recommendedName>
        <fullName evidence="4 10">Uracil phosphoribosyltransferase</fullName>
        <ecNumber evidence="4 10">2.4.2.9</ecNumber>
    </recommendedName>
</protein>
<evidence type="ECO:0000256" key="6">
    <source>
        <dbReference type="ARBA" id="ARBA00022676"/>
    </source>
</evidence>
<comment type="pathway">
    <text evidence="2">Pyrimidine metabolism; UMP biosynthesis via salvage pathway; UMP from uracil: step 1/1.</text>
</comment>
<keyword evidence="5" id="KW-0021">Allosteric enzyme</keyword>
<dbReference type="NCBIfam" id="NF001097">
    <property type="entry name" value="PRK00129.1"/>
    <property type="match status" value="1"/>
</dbReference>
<evidence type="ECO:0000256" key="8">
    <source>
        <dbReference type="ARBA" id="ARBA00022741"/>
    </source>
</evidence>